<proteinExistence type="predicted"/>
<dbReference type="RefSeq" id="XP_029655401.1">
    <property type="nucleotide sequence ID" value="XM_029799541.1"/>
</dbReference>
<protein>
    <submittedName>
        <fullName evidence="2">Uncharacterized protein LOC115229129</fullName>
    </submittedName>
</protein>
<name>A0A6P7U3D7_9MOLL</name>
<dbReference type="SUPFAM" id="SSF46689">
    <property type="entry name" value="Homeodomain-like"/>
    <property type="match status" value="1"/>
</dbReference>
<gene>
    <name evidence="2" type="primary">LOC115229129</name>
</gene>
<dbReference type="Proteomes" id="UP000515154">
    <property type="component" value="Unplaced"/>
</dbReference>
<dbReference type="PANTHER" id="PTHR46060">
    <property type="entry name" value="MARINER MOS1 TRANSPOSASE-LIKE PROTEIN"/>
    <property type="match status" value="1"/>
</dbReference>
<keyword evidence="1" id="KW-1185">Reference proteome</keyword>
<sequence>MELPIDATAKSDVRAAIRLLNAKGIKPIEIPHQLTEVYGKSCMDIKNVRKWCRDFVVGHTEIHLEDRSGRPSISDETVEMVEQILRENRRITLDDLRILVPEVSRSTIHRALSEKLQYQKVCARWVPRMLTEKP</sequence>
<dbReference type="PANTHER" id="PTHR46060:SF1">
    <property type="entry name" value="MARINER MOS1 TRANSPOSASE-LIKE PROTEIN"/>
    <property type="match status" value="1"/>
</dbReference>
<dbReference type="Pfam" id="PF13565">
    <property type="entry name" value="HTH_32"/>
    <property type="match status" value="1"/>
</dbReference>
<dbReference type="AlphaFoldDB" id="A0A6P7U3D7"/>
<organism evidence="1 2">
    <name type="scientific">Octopus sinensis</name>
    <name type="common">East Asian common octopus</name>
    <dbReference type="NCBI Taxonomy" id="2607531"/>
    <lineage>
        <taxon>Eukaryota</taxon>
        <taxon>Metazoa</taxon>
        <taxon>Spiralia</taxon>
        <taxon>Lophotrochozoa</taxon>
        <taxon>Mollusca</taxon>
        <taxon>Cephalopoda</taxon>
        <taxon>Coleoidea</taxon>
        <taxon>Octopodiformes</taxon>
        <taxon>Octopoda</taxon>
        <taxon>Incirrata</taxon>
        <taxon>Octopodidae</taxon>
        <taxon>Octopus</taxon>
    </lineage>
</organism>
<dbReference type="KEGG" id="osn:115229129"/>
<evidence type="ECO:0000313" key="1">
    <source>
        <dbReference type="Proteomes" id="UP000515154"/>
    </source>
</evidence>
<reference evidence="2" key="1">
    <citation type="submission" date="2025-08" db="UniProtKB">
        <authorList>
            <consortium name="RefSeq"/>
        </authorList>
    </citation>
    <scope>IDENTIFICATION</scope>
</reference>
<evidence type="ECO:0000313" key="2">
    <source>
        <dbReference type="RefSeq" id="XP_029655401.1"/>
    </source>
</evidence>
<dbReference type="InterPro" id="IPR052709">
    <property type="entry name" value="Transposase-MT_Hybrid"/>
</dbReference>
<accession>A0A6P7U3D7</accession>
<dbReference type="InterPro" id="IPR009057">
    <property type="entry name" value="Homeodomain-like_sf"/>
</dbReference>